<evidence type="ECO:0000259" key="1">
    <source>
        <dbReference type="Pfam" id="PF12146"/>
    </source>
</evidence>
<dbReference type="EMBL" id="BQKM01000011">
    <property type="protein sequence ID" value="GJN54463.1"/>
    <property type="molecule type" value="Genomic_DNA"/>
</dbReference>
<organism evidence="2 4">
    <name type="scientific">Pseudomonas tohonis</name>
    <dbReference type="NCBI Taxonomy" id="2725477"/>
    <lineage>
        <taxon>Bacteria</taxon>
        <taxon>Pseudomonadati</taxon>
        <taxon>Pseudomonadota</taxon>
        <taxon>Gammaproteobacteria</taxon>
        <taxon>Pseudomonadales</taxon>
        <taxon>Pseudomonadaceae</taxon>
        <taxon>Pseudomonas</taxon>
    </lineage>
</organism>
<dbReference type="Pfam" id="PF12146">
    <property type="entry name" value="Hydrolase_4"/>
    <property type="match status" value="1"/>
</dbReference>
<evidence type="ECO:0000313" key="2">
    <source>
        <dbReference type="EMBL" id="BCG25530.1"/>
    </source>
</evidence>
<dbReference type="Gene3D" id="3.40.50.1820">
    <property type="entry name" value="alpha/beta hydrolase"/>
    <property type="match status" value="1"/>
</dbReference>
<sequence>MLLPGMDGSGELFAPLIQALGGDLHAQVVRYPAERPLGYAPLMDQVRQQLPVGQPFILLGESFSGPIAVSLAADRPAGLLGLVLCCTFVRNPRPGLAWLSGLLPLLSPRLAPRALLSQLLLGRFATPALNQALVDALAPLSSATLQARLRAVLDVDATGHLQRIQVPLLYLQAAEDRLVPADAARLIERYSGDFRCLRLEAPHCLLQARPHEAAQALEGFAKTVGIDQGDQVAGRSTSSRGCSE</sequence>
<evidence type="ECO:0000313" key="3">
    <source>
        <dbReference type="EMBL" id="GJN54463.1"/>
    </source>
</evidence>
<reference evidence="2 4" key="1">
    <citation type="submission" date="2020-05" db="EMBL/GenBank/DDBJ databases">
        <title>Characterization of novel class B3 metallo-beta-lactamase from novel Pseudomonas species.</title>
        <authorList>
            <person name="Yamada K."/>
            <person name="Aoki K."/>
            <person name="Ishii Y."/>
        </authorList>
    </citation>
    <scope>NUCLEOTIDE SEQUENCE [LARGE SCALE GENOMIC DNA]</scope>
    <source>
        <strain evidence="2 4">TUM18999</strain>
        <strain evidence="3 5">TUM20286</strain>
    </source>
</reference>
<proteinExistence type="predicted"/>
<feature type="domain" description="Serine aminopeptidase S33" evidence="1">
    <location>
        <begin position="42"/>
        <end position="188"/>
    </location>
</feature>
<keyword evidence="5" id="KW-1185">Reference proteome</keyword>
<dbReference type="InterPro" id="IPR029058">
    <property type="entry name" value="AB_hydrolase_fold"/>
</dbReference>
<evidence type="ECO:0000313" key="4">
    <source>
        <dbReference type="Proteomes" id="UP000509383"/>
    </source>
</evidence>
<protein>
    <recommendedName>
        <fullName evidence="1">Serine aminopeptidase S33 domain-containing protein</fullName>
    </recommendedName>
</protein>
<dbReference type="SUPFAM" id="SSF53474">
    <property type="entry name" value="alpha/beta-Hydrolases"/>
    <property type="match status" value="1"/>
</dbReference>
<evidence type="ECO:0000313" key="5">
    <source>
        <dbReference type="Proteomes" id="UP001054892"/>
    </source>
</evidence>
<dbReference type="Proteomes" id="UP001054892">
    <property type="component" value="Unassembled WGS sequence"/>
</dbReference>
<dbReference type="AlphaFoldDB" id="A0A6J4E7G3"/>
<dbReference type="RefSeq" id="WP_338019578.1">
    <property type="nucleotide sequence ID" value="NZ_AP023189.1"/>
</dbReference>
<dbReference type="Proteomes" id="UP000509383">
    <property type="component" value="Chromosome"/>
</dbReference>
<gene>
    <name evidence="2" type="ORF">TUM18999_37210</name>
    <name evidence="3" type="ORF">TUM20286_42150</name>
</gene>
<dbReference type="InterPro" id="IPR022742">
    <property type="entry name" value="Hydrolase_4"/>
</dbReference>
<name>A0A6J4E7G3_9PSED</name>
<dbReference type="EMBL" id="AP023189">
    <property type="protein sequence ID" value="BCG25530.1"/>
    <property type="molecule type" value="Genomic_DNA"/>
</dbReference>
<dbReference type="KEGG" id="ptw:TUM18999_37210"/>
<accession>A0A6J4E7G3</accession>